<sequence length="336" mass="36708">MMTGGKKSLTEPPQNLKEAIDWVLKLKTENNAIDQLAEALDTLLKNVVGDVAVRVKGVYEGICEKFCNDCEKEFTPALILKYYIKNLEKLGPAQLSEDKDDETFLKKFKDGSSNLKTCITKLPENLKTFLGCDNNQLTSFNGNGIIKSNGSSSYTPAYQNATWNAHEATECAVILLTVAQMLFIGLGYFYWQCESKDGNWKDQQFQYSGSSTNALSAYLDAMGFKYAELSEQKKQGSQIAEVLEQTFSELTKNASLLYHKYLGEMIKKAVSPSTSPLACCFAIATPFFTPNDTYTVETSSPATPSFAGYSGTAALASGAYGFNLGGLGTFVSGLLV</sequence>
<dbReference type="InterPro" id="IPR024751">
    <property type="entry name" value="VESA1"/>
</dbReference>
<protein>
    <submittedName>
        <fullName evidence="1">Variant erythrocyte surface antigen-1 family protein</fullName>
    </submittedName>
</protein>
<comment type="caution">
    <text evidence="1">The sequence shown here is derived from an EMBL/GenBank/DDBJ whole genome shotgun (WGS) entry which is preliminary data.</text>
</comment>
<keyword evidence="2" id="KW-1185">Reference proteome</keyword>
<dbReference type="Pfam" id="PF12785">
    <property type="entry name" value="VESA1_N"/>
    <property type="match status" value="1"/>
</dbReference>
<name>A0AAV4LKY8_BABCB</name>
<evidence type="ECO:0000313" key="1">
    <source>
        <dbReference type="EMBL" id="GIX60577.1"/>
    </source>
</evidence>
<dbReference type="EMBL" id="BPLF01000001">
    <property type="protein sequence ID" value="GIX60577.1"/>
    <property type="molecule type" value="Genomic_DNA"/>
</dbReference>
<reference evidence="1 2" key="1">
    <citation type="submission" date="2021-06" db="EMBL/GenBank/DDBJ databases">
        <title>Genome sequence of Babesia caballi.</title>
        <authorList>
            <person name="Yamagishi J."/>
            <person name="Kidaka T."/>
            <person name="Ochi A."/>
        </authorList>
    </citation>
    <scope>NUCLEOTIDE SEQUENCE [LARGE SCALE GENOMIC DNA]</scope>
    <source>
        <strain evidence="1">USDA-D6B2</strain>
    </source>
</reference>
<proteinExistence type="predicted"/>
<evidence type="ECO:0000313" key="2">
    <source>
        <dbReference type="Proteomes" id="UP001497744"/>
    </source>
</evidence>
<accession>A0AAV4LKY8</accession>
<dbReference type="RefSeq" id="XP_067712648.1">
    <property type="nucleotide sequence ID" value="XM_067856547.1"/>
</dbReference>
<dbReference type="Proteomes" id="UP001497744">
    <property type="component" value="Unassembled WGS sequence"/>
</dbReference>
<gene>
    <name evidence="1" type="ORF">BcabD6B2_00120</name>
</gene>
<dbReference type="AlphaFoldDB" id="A0AAV4LKY8"/>
<dbReference type="GeneID" id="94192060"/>
<organism evidence="1 2">
    <name type="scientific">Babesia caballi</name>
    <dbReference type="NCBI Taxonomy" id="5871"/>
    <lineage>
        <taxon>Eukaryota</taxon>
        <taxon>Sar</taxon>
        <taxon>Alveolata</taxon>
        <taxon>Apicomplexa</taxon>
        <taxon>Aconoidasida</taxon>
        <taxon>Piroplasmida</taxon>
        <taxon>Babesiidae</taxon>
        <taxon>Babesia</taxon>
    </lineage>
</organism>